<keyword evidence="4" id="KW-0645">Protease</keyword>
<dbReference type="GO" id="GO:0042981">
    <property type="term" value="P:regulation of apoptotic process"/>
    <property type="evidence" value="ECO:0007669"/>
    <property type="project" value="TreeGrafter"/>
</dbReference>
<evidence type="ECO:0000256" key="9">
    <source>
        <dbReference type="ARBA" id="ARBA00041300"/>
    </source>
</evidence>
<keyword evidence="15" id="KW-1185">Reference proteome</keyword>
<dbReference type="GO" id="GO:0005634">
    <property type="term" value="C:nucleus"/>
    <property type="evidence" value="ECO:0007669"/>
    <property type="project" value="TreeGrafter"/>
</dbReference>
<dbReference type="GO" id="GO:0016579">
    <property type="term" value="P:protein deubiquitination"/>
    <property type="evidence" value="ECO:0007669"/>
    <property type="project" value="InterPro"/>
</dbReference>
<dbReference type="FunFam" id="3.90.70.10:FF:000119">
    <property type="entry name" value="Ubiquitin specific peptidase 36"/>
    <property type="match status" value="1"/>
</dbReference>
<dbReference type="EC" id="3.4.19.12" evidence="3"/>
<keyword evidence="5" id="KW-0833">Ubl conjugation pathway</keyword>
<dbReference type="PROSITE" id="PS00972">
    <property type="entry name" value="USP_1"/>
    <property type="match status" value="1"/>
</dbReference>
<dbReference type="InterPro" id="IPR001394">
    <property type="entry name" value="Peptidase_C19_UCH"/>
</dbReference>
<evidence type="ECO:0000256" key="4">
    <source>
        <dbReference type="ARBA" id="ARBA00022670"/>
    </source>
</evidence>
<evidence type="ECO:0000256" key="7">
    <source>
        <dbReference type="ARBA" id="ARBA00022807"/>
    </source>
</evidence>
<evidence type="ECO:0000256" key="5">
    <source>
        <dbReference type="ARBA" id="ARBA00022786"/>
    </source>
</evidence>
<dbReference type="Proteomes" id="UP000054308">
    <property type="component" value="Unassembled WGS sequence"/>
</dbReference>
<keyword evidence="7" id="KW-0788">Thiol protease</keyword>
<dbReference type="GO" id="GO:0005829">
    <property type="term" value="C:cytosol"/>
    <property type="evidence" value="ECO:0007669"/>
    <property type="project" value="TreeGrafter"/>
</dbReference>
<feature type="domain" description="USP" evidence="13">
    <location>
        <begin position="8"/>
        <end position="308"/>
    </location>
</feature>
<feature type="non-terminal residue" evidence="14">
    <location>
        <position position="308"/>
    </location>
</feature>
<evidence type="ECO:0000256" key="2">
    <source>
        <dbReference type="ARBA" id="ARBA00009085"/>
    </source>
</evidence>
<evidence type="ECO:0000256" key="11">
    <source>
        <dbReference type="ARBA" id="ARBA00042420"/>
    </source>
</evidence>
<evidence type="ECO:0000256" key="10">
    <source>
        <dbReference type="ARBA" id="ARBA00042154"/>
    </source>
</evidence>
<dbReference type="GO" id="GO:0004843">
    <property type="term" value="F:cysteine-type deubiquitinase activity"/>
    <property type="evidence" value="ECO:0007669"/>
    <property type="project" value="UniProtKB-EC"/>
</dbReference>
<dbReference type="PANTHER" id="PTHR24006:SF758">
    <property type="entry name" value="UBIQUITIN CARBOXYL-TERMINAL HYDROLASE 36"/>
    <property type="match status" value="1"/>
</dbReference>
<dbReference type="PANTHER" id="PTHR24006">
    <property type="entry name" value="UBIQUITIN CARBOXYL-TERMINAL HYDROLASE"/>
    <property type="match status" value="1"/>
</dbReference>
<name>A0A091ITD2_CALAN</name>
<accession>A0A091ITD2</accession>
<comment type="catalytic activity">
    <reaction evidence="1">
        <text>Thiol-dependent hydrolysis of ester, thioester, amide, peptide and isopeptide bonds formed by the C-terminal Gly of ubiquitin (a 76-residue protein attached to proteins as an intracellular targeting signal).</text>
        <dbReference type="EC" id="3.4.19.12"/>
    </reaction>
</comment>
<dbReference type="InterPro" id="IPR018200">
    <property type="entry name" value="USP_CS"/>
</dbReference>
<dbReference type="Pfam" id="PF00443">
    <property type="entry name" value="UCH"/>
    <property type="match status" value="1"/>
</dbReference>
<organism evidence="14 15">
    <name type="scientific">Calypte anna</name>
    <name type="common">Anna's hummingbird</name>
    <name type="synonym">Archilochus anna</name>
    <dbReference type="NCBI Taxonomy" id="9244"/>
    <lineage>
        <taxon>Eukaryota</taxon>
        <taxon>Metazoa</taxon>
        <taxon>Chordata</taxon>
        <taxon>Craniata</taxon>
        <taxon>Vertebrata</taxon>
        <taxon>Euteleostomi</taxon>
        <taxon>Archelosauria</taxon>
        <taxon>Archosauria</taxon>
        <taxon>Dinosauria</taxon>
        <taxon>Saurischia</taxon>
        <taxon>Theropoda</taxon>
        <taxon>Coelurosauria</taxon>
        <taxon>Aves</taxon>
        <taxon>Neognathae</taxon>
        <taxon>Neoaves</taxon>
        <taxon>Strisores</taxon>
        <taxon>Apodiformes</taxon>
        <taxon>Trochilidae</taxon>
        <taxon>Calypte</taxon>
    </lineage>
</organism>
<dbReference type="PROSITE" id="PS50235">
    <property type="entry name" value="USP_3"/>
    <property type="match status" value="1"/>
</dbReference>
<evidence type="ECO:0000256" key="6">
    <source>
        <dbReference type="ARBA" id="ARBA00022801"/>
    </source>
</evidence>
<protein>
    <recommendedName>
        <fullName evidence="8">Ubiquitin carboxyl-terminal hydrolase 36</fullName>
        <ecNumber evidence="3">3.4.19.12</ecNumber>
    </recommendedName>
    <alternativeName>
        <fullName evidence="11">Deubiquitinating enzyme 36</fullName>
    </alternativeName>
    <alternativeName>
        <fullName evidence="10">Protein scrawny</fullName>
    </alternativeName>
    <alternativeName>
        <fullName evidence="9">Ubiquitin thioesterase 36</fullName>
    </alternativeName>
    <alternativeName>
        <fullName evidence="12">Ubiquitin-specific-processing protease 36</fullName>
    </alternativeName>
</protein>
<dbReference type="GO" id="GO:0006508">
    <property type="term" value="P:proteolysis"/>
    <property type="evidence" value="ECO:0007669"/>
    <property type="project" value="UniProtKB-KW"/>
</dbReference>
<dbReference type="EMBL" id="KL218159">
    <property type="protein sequence ID" value="KFP02876.1"/>
    <property type="molecule type" value="Genomic_DNA"/>
</dbReference>
<dbReference type="AlphaFoldDB" id="A0A091ITD2"/>
<reference evidence="14 15" key="1">
    <citation type="submission" date="2014-04" db="EMBL/GenBank/DDBJ databases">
        <title>Genome evolution of avian class.</title>
        <authorList>
            <person name="Zhang G."/>
            <person name="Li C."/>
        </authorList>
    </citation>
    <scope>NUCLEOTIDE SEQUENCE [LARGE SCALE GENOMIC DNA]</scope>
    <source>
        <strain evidence="14">BGI_N300</strain>
    </source>
</reference>
<evidence type="ECO:0000256" key="12">
    <source>
        <dbReference type="ARBA" id="ARBA00043009"/>
    </source>
</evidence>
<evidence type="ECO:0000256" key="8">
    <source>
        <dbReference type="ARBA" id="ARBA00039432"/>
    </source>
</evidence>
<dbReference type="InterPro" id="IPR050164">
    <property type="entry name" value="Peptidase_C19"/>
</dbReference>
<feature type="non-terminal residue" evidence="14">
    <location>
        <position position="1"/>
    </location>
</feature>
<dbReference type="STRING" id="9244.A0A091ITD2"/>
<evidence type="ECO:0000313" key="14">
    <source>
        <dbReference type="EMBL" id="KFP02876.1"/>
    </source>
</evidence>
<sequence length="308" mass="34262">QKRTGPGAGLTNVGNTCFLNAVLQCLTYTPPLANYLLSGEHSMSCNRPDTCVICRMQQHMYNVLNTADVAIVPLDIMTVLPIIGDHFKLGMQEDAHEFLRCVLEAMHSACLPEFGLGVSLPQTVLHQIFGGFFLICLPVFCSGCQVVSDTYEPFLDILLDIKVDSSVTKALESFVKPELMDAGSGFRCRQCGQMAGGSKKMTIHWAPQVLTLCLKRFDDFAGAKISKYVNYPEVLDLEPYMSEAVEQGQIYSLYAVLVHSGDTCHSGHYFCYIKANDGHWYKMDDAYVTGVTATWVVLQEAYLLFYVR</sequence>
<evidence type="ECO:0000259" key="13">
    <source>
        <dbReference type="PROSITE" id="PS50235"/>
    </source>
</evidence>
<dbReference type="InterPro" id="IPR028889">
    <property type="entry name" value="USP"/>
</dbReference>
<evidence type="ECO:0000256" key="1">
    <source>
        <dbReference type="ARBA" id="ARBA00000707"/>
    </source>
</evidence>
<evidence type="ECO:0000256" key="3">
    <source>
        <dbReference type="ARBA" id="ARBA00012759"/>
    </source>
</evidence>
<dbReference type="SUPFAM" id="SSF54001">
    <property type="entry name" value="Cysteine proteinases"/>
    <property type="match status" value="1"/>
</dbReference>
<proteinExistence type="inferred from homology"/>
<dbReference type="Gene3D" id="3.90.70.10">
    <property type="entry name" value="Cysteine proteinases"/>
    <property type="match status" value="1"/>
</dbReference>
<dbReference type="InterPro" id="IPR038765">
    <property type="entry name" value="Papain-like_cys_pep_sf"/>
</dbReference>
<dbReference type="PROSITE" id="PS00973">
    <property type="entry name" value="USP_2"/>
    <property type="match status" value="1"/>
</dbReference>
<gene>
    <name evidence="14" type="ORF">N300_14676</name>
</gene>
<comment type="similarity">
    <text evidence="2">Belongs to the peptidase C19 family.</text>
</comment>
<keyword evidence="6 14" id="KW-0378">Hydrolase</keyword>
<evidence type="ECO:0000313" key="15">
    <source>
        <dbReference type="Proteomes" id="UP000054308"/>
    </source>
</evidence>